<feature type="domain" description="UspA" evidence="2">
    <location>
        <begin position="3"/>
        <end position="136"/>
    </location>
</feature>
<comment type="similarity">
    <text evidence="1">Belongs to the universal stress protein A family.</text>
</comment>
<dbReference type="OrthoDB" id="8965720at2"/>
<name>A0A482ILU0_9BURK</name>
<organism evidence="3 4">
    <name type="scientific">Cupriavidus metallidurans</name>
    <dbReference type="NCBI Taxonomy" id="119219"/>
    <lineage>
        <taxon>Bacteria</taxon>
        <taxon>Pseudomonadati</taxon>
        <taxon>Pseudomonadota</taxon>
        <taxon>Betaproteobacteria</taxon>
        <taxon>Burkholderiales</taxon>
        <taxon>Burkholderiaceae</taxon>
        <taxon>Cupriavidus</taxon>
    </lineage>
</organism>
<evidence type="ECO:0000256" key="1">
    <source>
        <dbReference type="ARBA" id="ARBA00008791"/>
    </source>
</evidence>
<dbReference type="CDD" id="cd00293">
    <property type="entry name" value="USP-like"/>
    <property type="match status" value="1"/>
</dbReference>
<dbReference type="RefSeq" id="WP_008644762.1">
    <property type="nucleotide sequence ID" value="NZ_CP037900.1"/>
</dbReference>
<accession>A0A482ILU0</accession>
<dbReference type="AlphaFoldDB" id="A0A482ILU0"/>
<dbReference type="SUPFAM" id="SSF52402">
    <property type="entry name" value="Adenine nucleotide alpha hydrolases-like"/>
    <property type="match status" value="1"/>
</dbReference>
<dbReference type="Proteomes" id="UP000253772">
    <property type="component" value="Chromosome c1"/>
</dbReference>
<dbReference type="InterPro" id="IPR006015">
    <property type="entry name" value="Universal_stress_UspA"/>
</dbReference>
<reference evidence="3 4" key="1">
    <citation type="submission" date="2019-03" db="EMBL/GenBank/DDBJ databases">
        <title>Comparative insights into the high quality Complete genome sequence of highly metal resistant Cupriavidus metallidurans strain BS1 isolated from a gold-copper mine.</title>
        <authorList>
            <person name="Mazhar H.S."/>
            <person name="Rensing C."/>
        </authorList>
    </citation>
    <scope>NUCLEOTIDE SEQUENCE [LARGE SCALE GENOMIC DNA]</scope>
    <source>
        <strain evidence="3 4">BS1</strain>
    </source>
</reference>
<dbReference type="PANTHER" id="PTHR31964:SF113">
    <property type="entry name" value="USPA DOMAIN-CONTAINING PROTEIN"/>
    <property type="match status" value="1"/>
</dbReference>
<dbReference type="PRINTS" id="PR01438">
    <property type="entry name" value="UNVRSLSTRESS"/>
</dbReference>
<sequence>MTAIVLAMDGSTYSRHAATWLASTTCLAQPLIVHVVHVSPILGRTGFSAVDFETENREEARVVFESARGLLEGRVSELHEHWLRGNASEEILRFSTENAVDLIIVGAKGIGALRSSIIGSVVSKIAAQSTVPALIVNPNDQEG</sequence>
<evidence type="ECO:0000313" key="4">
    <source>
        <dbReference type="Proteomes" id="UP000253772"/>
    </source>
</evidence>
<dbReference type="Gene3D" id="3.40.50.620">
    <property type="entry name" value="HUPs"/>
    <property type="match status" value="1"/>
</dbReference>
<dbReference type="Pfam" id="PF00582">
    <property type="entry name" value="Usp"/>
    <property type="match status" value="1"/>
</dbReference>
<gene>
    <name evidence="3" type="ORF">DDF84_008010</name>
</gene>
<dbReference type="EMBL" id="CP037900">
    <property type="protein sequence ID" value="QBP09708.1"/>
    <property type="molecule type" value="Genomic_DNA"/>
</dbReference>
<proteinExistence type="inferred from homology"/>
<protein>
    <submittedName>
        <fullName evidence="3">Universal stress protein</fullName>
    </submittedName>
</protein>
<dbReference type="InterPro" id="IPR014729">
    <property type="entry name" value="Rossmann-like_a/b/a_fold"/>
</dbReference>
<dbReference type="InterPro" id="IPR006016">
    <property type="entry name" value="UspA"/>
</dbReference>
<evidence type="ECO:0000259" key="2">
    <source>
        <dbReference type="Pfam" id="PF00582"/>
    </source>
</evidence>
<dbReference type="PANTHER" id="PTHR31964">
    <property type="entry name" value="ADENINE NUCLEOTIDE ALPHA HYDROLASES-LIKE SUPERFAMILY PROTEIN"/>
    <property type="match status" value="1"/>
</dbReference>
<evidence type="ECO:0000313" key="3">
    <source>
        <dbReference type="EMBL" id="QBP09708.1"/>
    </source>
</evidence>